<accession>A0AA38M811</accession>
<proteinExistence type="predicted"/>
<evidence type="ECO:0000256" key="1">
    <source>
        <dbReference type="SAM" id="Coils"/>
    </source>
</evidence>
<sequence length="121" mass="13784">MNKTQGLGLRTKKAAQKDDKCQPCIIWLPSYVRLTSLRMVNFDANVRLIRELGIQRFPLVCANIYTSGTASPRSWHLQVLNSPSSRDRTERIFQAEEQILERAEEELDISTHRLAAEVGVS</sequence>
<protein>
    <submittedName>
        <fullName evidence="2">Uncharacterized protein</fullName>
    </submittedName>
</protein>
<dbReference type="AlphaFoldDB" id="A0AA38M811"/>
<evidence type="ECO:0000313" key="3">
    <source>
        <dbReference type="Proteomes" id="UP001168821"/>
    </source>
</evidence>
<evidence type="ECO:0000313" key="2">
    <source>
        <dbReference type="EMBL" id="KAJ3646479.1"/>
    </source>
</evidence>
<name>A0AA38M811_9CUCU</name>
<reference evidence="2" key="1">
    <citation type="journal article" date="2023" name="G3 (Bethesda)">
        <title>Whole genome assemblies of Zophobas morio and Tenebrio molitor.</title>
        <authorList>
            <person name="Kaur S."/>
            <person name="Stinson S.A."/>
            <person name="diCenzo G.C."/>
        </authorList>
    </citation>
    <scope>NUCLEOTIDE SEQUENCE</scope>
    <source>
        <strain evidence="2">QUZm001</strain>
    </source>
</reference>
<dbReference type="EMBL" id="JALNTZ010000007">
    <property type="protein sequence ID" value="KAJ3646479.1"/>
    <property type="molecule type" value="Genomic_DNA"/>
</dbReference>
<dbReference type="Proteomes" id="UP001168821">
    <property type="component" value="Unassembled WGS sequence"/>
</dbReference>
<gene>
    <name evidence="2" type="ORF">Zmor_024065</name>
</gene>
<keyword evidence="3" id="KW-1185">Reference proteome</keyword>
<comment type="caution">
    <text evidence="2">The sequence shown here is derived from an EMBL/GenBank/DDBJ whole genome shotgun (WGS) entry which is preliminary data.</text>
</comment>
<feature type="coiled-coil region" evidence="1">
    <location>
        <begin position="86"/>
        <end position="113"/>
    </location>
</feature>
<keyword evidence="1" id="KW-0175">Coiled coil</keyword>
<organism evidence="2 3">
    <name type="scientific">Zophobas morio</name>
    <dbReference type="NCBI Taxonomy" id="2755281"/>
    <lineage>
        <taxon>Eukaryota</taxon>
        <taxon>Metazoa</taxon>
        <taxon>Ecdysozoa</taxon>
        <taxon>Arthropoda</taxon>
        <taxon>Hexapoda</taxon>
        <taxon>Insecta</taxon>
        <taxon>Pterygota</taxon>
        <taxon>Neoptera</taxon>
        <taxon>Endopterygota</taxon>
        <taxon>Coleoptera</taxon>
        <taxon>Polyphaga</taxon>
        <taxon>Cucujiformia</taxon>
        <taxon>Tenebrionidae</taxon>
        <taxon>Zophobas</taxon>
    </lineage>
</organism>